<proteinExistence type="predicted"/>
<dbReference type="VEuPathDB" id="FungiDB:QG37_06593"/>
<name>A0A0L0NTR8_CANAR</name>
<dbReference type="EMBL" id="LGST01000046">
    <property type="protein sequence ID" value="KND97045.1"/>
    <property type="molecule type" value="Genomic_DNA"/>
</dbReference>
<accession>A0A0L0NTR8</accession>
<dbReference type="AlphaFoldDB" id="A0A0L0NTR8"/>
<evidence type="ECO:0000313" key="2">
    <source>
        <dbReference type="Proteomes" id="UP000037122"/>
    </source>
</evidence>
<reference evidence="2" key="1">
    <citation type="journal article" date="2015" name="BMC Genomics">
        <title>Draft genome of a commonly misdiagnosed multidrug resistant pathogen Candida auris.</title>
        <authorList>
            <person name="Chatterjee S."/>
            <person name="Alampalli S.V."/>
            <person name="Nageshan R.K."/>
            <person name="Chettiar S.T."/>
            <person name="Joshi S."/>
            <person name="Tatu U.S."/>
        </authorList>
    </citation>
    <scope>NUCLEOTIDE SEQUENCE [LARGE SCALE GENOMIC DNA]</scope>
    <source>
        <strain evidence="2">6684</strain>
    </source>
</reference>
<dbReference type="Proteomes" id="UP000037122">
    <property type="component" value="Unassembled WGS sequence"/>
</dbReference>
<protein>
    <submittedName>
        <fullName evidence="1">Uncharacterized protein</fullName>
    </submittedName>
</protein>
<sequence length="84" mass="9536">MRAVKKRKQFNGRGILQERPGKIVWSVSQSFQNNIGEIYGISAIPVSDDMTRSNIRGCSLHVLHMQSEKSSRVRVHFRGPVITN</sequence>
<comment type="caution">
    <text evidence="1">The sequence shown here is derived from an EMBL/GenBank/DDBJ whole genome shotgun (WGS) entry which is preliminary data.</text>
</comment>
<evidence type="ECO:0000313" key="1">
    <source>
        <dbReference type="EMBL" id="KND97045.1"/>
    </source>
</evidence>
<organism evidence="1 2">
    <name type="scientific">Candidozyma auris</name>
    <name type="common">Yeast</name>
    <name type="synonym">Candida auris</name>
    <dbReference type="NCBI Taxonomy" id="498019"/>
    <lineage>
        <taxon>Eukaryota</taxon>
        <taxon>Fungi</taxon>
        <taxon>Dikarya</taxon>
        <taxon>Ascomycota</taxon>
        <taxon>Saccharomycotina</taxon>
        <taxon>Pichiomycetes</taxon>
        <taxon>Metschnikowiaceae</taxon>
        <taxon>Candidozyma</taxon>
    </lineage>
</organism>
<gene>
    <name evidence="1" type="ORF">QG37_06593</name>
</gene>